<dbReference type="PRINTS" id="PR01045">
    <property type="entry name" value="TRNASYNTHGB"/>
</dbReference>
<dbReference type="GO" id="GO:0005829">
    <property type="term" value="C:cytosol"/>
    <property type="evidence" value="ECO:0007669"/>
    <property type="project" value="TreeGrafter"/>
</dbReference>
<evidence type="ECO:0000256" key="8">
    <source>
        <dbReference type="ARBA" id="ARBA00023146"/>
    </source>
</evidence>
<protein>
    <recommendedName>
        <fullName evidence="10">Glycine--tRNA ligase beta subunit</fullName>
        <ecNumber evidence="10">6.1.1.14</ecNumber>
    </recommendedName>
    <alternativeName>
        <fullName evidence="10">Glycyl-tRNA synthetase beta subunit</fullName>
        <shortName evidence="10">GlyRS</shortName>
    </alternativeName>
</protein>
<evidence type="ECO:0000256" key="9">
    <source>
        <dbReference type="ARBA" id="ARBA00047937"/>
    </source>
</evidence>
<comment type="catalytic activity">
    <reaction evidence="9 10">
        <text>tRNA(Gly) + glycine + ATP = glycyl-tRNA(Gly) + AMP + diphosphate</text>
        <dbReference type="Rhea" id="RHEA:16013"/>
        <dbReference type="Rhea" id="RHEA-COMP:9664"/>
        <dbReference type="Rhea" id="RHEA-COMP:9683"/>
        <dbReference type="ChEBI" id="CHEBI:30616"/>
        <dbReference type="ChEBI" id="CHEBI:33019"/>
        <dbReference type="ChEBI" id="CHEBI:57305"/>
        <dbReference type="ChEBI" id="CHEBI:78442"/>
        <dbReference type="ChEBI" id="CHEBI:78522"/>
        <dbReference type="ChEBI" id="CHEBI:456215"/>
        <dbReference type="EC" id="6.1.1.14"/>
    </reaction>
</comment>
<evidence type="ECO:0000256" key="6">
    <source>
        <dbReference type="ARBA" id="ARBA00022840"/>
    </source>
</evidence>
<keyword evidence="6 10" id="KW-0067">ATP-binding</keyword>
<evidence type="ECO:0000256" key="3">
    <source>
        <dbReference type="ARBA" id="ARBA00022490"/>
    </source>
</evidence>
<name>A0A1F4T6I2_UNCSA</name>
<keyword evidence="5 10" id="KW-0547">Nucleotide-binding</keyword>
<comment type="similarity">
    <text evidence="2 10">Belongs to the class-II aminoacyl-tRNA synthetase family.</text>
</comment>
<dbReference type="InterPro" id="IPR006194">
    <property type="entry name" value="Gly-tRNA-synth_heterodimer"/>
</dbReference>
<evidence type="ECO:0000313" key="13">
    <source>
        <dbReference type="Proteomes" id="UP000178602"/>
    </source>
</evidence>
<evidence type="ECO:0000256" key="10">
    <source>
        <dbReference type="HAMAP-Rule" id="MF_00255"/>
    </source>
</evidence>
<keyword evidence="7 10" id="KW-0648">Protein biosynthesis</keyword>
<accession>A0A1F4T6I2</accession>
<dbReference type="InterPro" id="IPR015944">
    <property type="entry name" value="Gly-tRNA-synth_bsu"/>
</dbReference>
<evidence type="ECO:0000256" key="7">
    <source>
        <dbReference type="ARBA" id="ARBA00022917"/>
    </source>
</evidence>
<dbReference type="PANTHER" id="PTHR30075">
    <property type="entry name" value="GLYCYL-TRNA SYNTHETASE"/>
    <property type="match status" value="1"/>
</dbReference>
<evidence type="ECO:0000256" key="4">
    <source>
        <dbReference type="ARBA" id="ARBA00022598"/>
    </source>
</evidence>
<dbReference type="EMBL" id="MEUG01000001">
    <property type="protein sequence ID" value="OGC28187.1"/>
    <property type="molecule type" value="Genomic_DNA"/>
</dbReference>
<organism evidence="12 13">
    <name type="scientific">candidate division WOR-1 bacterium RIFOXYC12_FULL_54_18</name>
    <dbReference type="NCBI Taxonomy" id="1802584"/>
    <lineage>
        <taxon>Bacteria</taxon>
        <taxon>Bacillati</taxon>
        <taxon>Saganbacteria</taxon>
    </lineage>
</organism>
<dbReference type="NCBIfam" id="TIGR00211">
    <property type="entry name" value="glyS"/>
    <property type="match status" value="1"/>
</dbReference>
<gene>
    <name evidence="10" type="primary">glyS</name>
    <name evidence="12" type="ORF">A3K49_04290</name>
</gene>
<dbReference type="GO" id="GO:0004814">
    <property type="term" value="F:arginine-tRNA ligase activity"/>
    <property type="evidence" value="ECO:0007669"/>
    <property type="project" value="InterPro"/>
</dbReference>
<keyword evidence="3 10" id="KW-0963">Cytoplasm</keyword>
<dbReference type="GO" id="GO:0006426">
    <property type="term" value="P:glycyl-tRNA aminoacylation"/>
    <property type="evidence" value="ECO:0007669"/>
    <property type="project" value="UniProtKB-UniRule"/>
</dbReference>
<comment type="subunit">
    <text evidence="10">Tetramer of two alpha and two beta subunits.</text>
</comment>
<dbReference type="EC" id="6.1.1.14" evidence="10"/>
<sequence length="701" mass="78332">MTKDKSQMNVLLEIGCEEIPARFMPGFLADLKAKAEDKLKRERLSFGQITTLGTNRRLALFVENLATAQTDLSEEAKGPPADIAFDQSGNPKPPAIGFAKSQGIDLKEIIVKPVGEKKYLFAKIERKGEKTARLLPTLLPEIITSLYQPLAMRWGDLDFKFIRPIHWIVALYGTKVVNFELAGIKTGAKTLGHRFAGASAVLKIKEANLSAYQKQLLKLGVIVDQEARASLIREQVEAIAKKAGAKALIPDDLLTEVNFLVEKPITYLAAFDPKFLKLPSEVLITSMKKNQKYFPLVDKTDTLIAKFAVVTNGCREKEVIEGNRKVLTARLSDARFFFEEDNKLPLKMRIADLAGIVFFEKLGSLADKTERVARLTAYIGKHLALRNGSLELADRIARLCKADLTTKMVYEFPELQGTMGKIYALASGEDPIVAQGIAEHYFPRFGGDDLPLTPEGTTVALADRLDSLIGYFCVGAVPTGSVDPYGLRRAALGIIRIILEKKISLPLDEAIEHGYNLFNKGETGHQDFPKIKRQLLDFLFSRLKPILIDRGIRYDIADAVLTDCSDISLCAEIADAVMKTADEKWFQDIVRSADRIGRIAKEARRESVVAGDLIEKEEKELHELYLKVNWETAASIRDGQWETVLRQLSKLTPAVDLFFDKILVMHQEERIKTNRLALLKALEKTYRLVADFSKIVIDGKK</sequence>
<dbReference type="InterPro" id="IPR008909">
    <property type="entry name" value="DALR_anticod-bd"/>
</dbReference>
<dbReference type="HAMAP" id="MF_00255">
    <property type="entry name" value="Gly_tRNA_synth_beta"/>
    <property type="match status" value="1"/>
</dbReference>
<dbReference type="Pfam" id="PF02092">
    <property type="entry name" value="tRNA_synt_2f"/>
    <property type="match status" value="1"/>
</dbReference>
<dbReference type="Proteomes" id="UP000178602">
    <property type="component" value="Unassembled WGS sequence"/>
</dbReference>
<dbReference type="GO" id="GO:0005524">
    <property type="term" value="F:ATP binding"/>
    <property type="evidence" value="ECO:0007669"/>
    <property type="project" value="UniProtKB-UniRule"/>
</dbReference>
<keyword evidence="4 10" id="KW-0436">Ligase</keyword>
<evidence type="ECO:0000256" key="2">
    <source>
        <dbReference type="ARBA" id="ARBA00008226"/>
    </source>
</evidence>
<comment type="caution">
    <text evidence="12">The sequence shown here is derived from an EMBL/GenBank/DDBJ whole genome shotgun (WGS) entry which is preliminary data.</text>
</comment>
<keyword evidence="8 10" id="KW-0030">Aminoacyl-tRNA synthetase</keyword>
<comment type="subcellular location">
    <subcellularLocation>
        <location evidence="1 10">Cytoplasm</location>
    </subcellularLocation>
</comment>
<reference evidence="12 13" key="1">
    <citation type="journal article" date="2016" name="Nat. Commun.">
        <title>Thousands of microbial genomes shed light on interconnected biogeochemical processes in an aquifer system.</title>
        <authorList>
            <person name="Anantharaman K."/>
            <person name="Brown C.T."/>
            <person name="Hug L.A."/>
            <person name="Sharon I."/>
            <person name="Castelle C.J."/>
            <person name="Probst A.J."/>
            <person name="Thomas B.C."/>
            <person name="Singh A."/>
            <person name="Wilkins M.J."/>
            <person name="Karaoz U."/>
            <person name="Brodie E.L."/>
            <person name="Williams K.H."/>
            <person name="Hubbard S.S."/>
            <person name="Banfield J.F."/>
        </authorList>
    </citation>
    <scope>NUCLEOTIDE SEQUENCE [LARGE SCALE GENOMIC DNA]</scope>
</reference>
<dbReference type="PANTHER" id="PTHR30075:SF2">
    <property type="entry name" value="GLYCINE--TRNA LIGASE, CHLOROPLASTIC_MITOCHONDRIAL 2"/>
    <property type="match status" value="1"/>
</dbReference>
<evidence type="ECO:0000259" key="11">
    <source>
        <dbReference type="Pfam" id="PF05746"/>
    </source>
</evidence>
<dbReference type="PROSITE" id="PS50861">
    <property type="entry name" value="AA_TRNA_LIGASE_II_GLYAB"/>
    <property type="match status" value="1"/>
</dbReference>
<dbReference type="SUPFAM" id="SSF109604">
    <property type="entry name" value="HD-domain/PDEase-like"/>
    <property type="match status" value="1"/>
</dbReference>
<feature type="domain" description="DALR anticodon binding" evidence="11">
    <location>
        <begin position="600"/>
        <end position="685"/>
    </location>
</feature>
<evidence type="ECO:0000256" key="1">
    <source>
        <dbReference type="ARBA" id="ARBA00004496"/>
    </source>
</evidence>
<evidence type="ECO:0000313" key="12">
    <source>
        <dbReference type="EMBL" id="OGC28187.1"/>
    </source>
</evidence>
<evidence type="ECO:0000256" key="5">
    <source>
        <dbReference type="ARBA" id="ARBA00022741"/>
    </source>
</evidence>
<dbReference type="GO" id="GO:0004820">
    <property type="term" value="F:glycine-tRNA ligase activity"/>
    <property type="evidence" value="ECO:0007669"/>
    <property type="project" value="UniProtKB-UniRule"/>
</dbReference>
<dbReference type="AlphaFoldDB" id="A0A1F4T6I2"/>
<proteinExistence type="inferred from homology"/>
<dbReference type="GO" id="GO:0006420">
    <property type="term" value="P:arginyl-tRNA aminoacylation"/>
    <property type="evidence" value="ECO:0007669"/>
    <property type="project" value="InterPro"/>
</dbReference>
<dbReference type="Pfam" id="PF05746">
    <property type="entry name" value="DALR_1"/>
    <property type="match status" value="1"/>
</dbReference>